<dbReference type="Gene3D" id="3.50.7.10">
    <property type="entry name" value="GroEL"/>
    <property type="match status" value="1"/>
</dbReference>
<keyword evidence="3 6" id="KW-0067">ATP-binding</keyword>
<dbReference type="Pfam" id="PF00118">
    <property type="entry name" value="Cpn60_TCP1"/>
    <property type="match status" value="1"/>
</dbReference>
<keyword evidence="2 6" id="KW-0547">Nucleotide-binding</keyword>
<comment type="subcellular location">
    <subcellularLocation>
        <location evidence="6">Cytoplasm</location>
    </subcellularLocation>
</comment>
<feature type="binding site" evidence="6">
    <location>
        <position position="496"/>
    </location>
    <ligand>
        <name>ATP</name>
        <dbReference type="ChEBI" id="CHEBI:30616"/>
    </ligand>
</feature>
<dbReference type="HAMAP" id="MF_00600">
    <property type="entry name" value="CH60"/>
    <property type="match status" value="1"/>
</dbReference>
<dbReference type="InterPro" id="IPR001844">
    <property type="entry name" value="Cpn60/GroEL"/>
</dbReference>
<evidence type="ECO:0000256" key="2">
    <source>
        <dbReference type="ARBA" id="ARBA00022741"/>
    </source>
</evidence>
<dbReference type="NCBIfam" id="NF009488">
    <property type="entry name" value="PRK12850.1"/>
    <property type="match status" value="1"/>
</dbReference>
<dbReference type="SUPFAM" id="SSF48592">
    <property type="entry name" value="GroEL equatorial domain-like"/>
    <property type="match status" value="1"/>
</dbReference>
<dbReference type="NCBIfam" id="TIGR02348">
    <property type="entry name" value="GroEL"/>
    <property type="match status" value="1"/>
</dbReference>
<feature type="binding site" evidence="6">
    <location>
        <position position="415"/>
    </location>
    <ligand>
        <name>ATP</name>
        <dbReference type="ChEBI" id="CHEBI:30616"/>
    </ligand>
</feature>
<comment type="caution">
    <text evidence="6">Lacks conserved residue(s) required for the propagation of feature annotation.</text>
</comment>
<dbReference type="Gene3D" id="3.30.260.10">
    <property type="entry name" value="TCP-1-like chaperonin intermediate domain"/>
    <property type="match status" value="1"/>
</dbReference>
<evidence type="ECO:0000256" key="7">
    <source>
        <dbReference type="RuleBase" id="RU000418"/>
    </source>
</evidence>
<dbReference type="InterPro" id="IPR027410">
    <property type="entry name" value="TCP-1-like_intermed_sf"/>
</dbReference>
<dbReference type="Proteomes" id="UP000016223">
    <property type="component" value="Chromosome 2"/>
</dbReference>
<comment type="similarity">
    <text evidence="1 6 7">Belongs to the chaperonin (HSP60) family.</text>
</comment>
<sequence length="542" mass="57577">MTAKQLLFREEARDKIRRGVDALAEAVKVTLGPRGRTVIIDSEYGPPQIVNSGVVVARAVELEDRFENMGAQLLREVAARTSEMAGDGTTTATVLAHAMIQEGLKYLAAGMNPMDLKRGIDLAVAAVVDELKALSQPCTSSQEIAHVAAISANNDRSIGDLIARAMDKAGREGAVSIEDGSGLVSELEIVEGMQFDRGFLSPYFINNAEKQTVLLENALVVLCDQRLSTINDLVPLLEAAAKSGDPLLVIAEDVDADALATLVINSMRGVVKTCAVKAPGFGDRRKLLLQDMGILTGGQVISTELGLSLAKATLDHLGRARRVVIDKDSTTLIGGAGEPQAIRDRIAAIRQEREAQTSEYERTQLDQRIAKLSGGVAVIKVGAATETELKERKLRVEDALHATRAAVEEGIVPGGGVALLRARRSLGQLASPTIDHGSGIKIVQRALEEPLRRIVGNAADEPSIVLARVDEAAQSSYGYNAATREYGDMLEMGVIDPAKVTRLALQNAASIASLILTTDCMIAIAAKKEAPDAQRGAGGDLY</sequence>
<keyword evidence="4 6" id="KW-0143">Chaperone</keyword>
<dbReference type="PATRIC" id="fig|1246301.3.peg.5874"/>
<dbReference type="GO" id="GO:0042026">
    <property type="term" value="P:protein refolding"/>
    <property type="evidence" value="ECO:0007669"/>
    <property type="project" value="UniProtKB-UniRule"/>
</dbReference>
<dbReference type="InterPro" id="IPR027409">
    <property type="entry name" value="GroEL-like_apical_dom_sf"/>
</dbReference>
<evidence type="ECO:0000256" key="4">
    <source>
        <dbReference type="ARBA" id="ARBA00023186"/>
    </source>
</evidence>
<evidence type="ECO:0000313" key="10">
    <source>
        <dbReference type="Proteomes" id="UP000016223"/>
    </source>
</evidence>
<comment type="subunit">
    <text evidence="6 8">Forms a cylinder of 14 subunits composed of two heptameric rings stacked back-to-back. Interacts with the co-chaperonin GroES.</text>
</comment>
<evidence type="ECO:0000256" key="8">
    <source>
        <dbReference type="RuleBase" id="RU000419"/>
    </source>
</evidence>
<dbReference type="NCBIfam" id="NF009487">
    <property type="entry name" value="PRK12849.1"/>
    <property type="match status" value="1"/>
</dbReference>
<feature type="binding site" evidence="6">
    <location>
        <begin position="30"/>
        <end position="33"/>
    </location>
    <ligand>
        <name>ATP</name>
        <dbReference type="ChEBI" id="CHEBI:30616"/>
    </ligand>
</feature>
<evidence type="ECO:0000256" key="1">
    <source>
        <dbReference type="ARBA" id="ARBA00006607"/>
    </source>
</evidence>
<dbReference type="PROSITE" id="PS00296">
    <property type="entry name" value="CHAPERONINS_CPN60"/>
    <property type="match status" value="1"/>
</dbReference>
<dbReference type="GO" id="GO:0005737">
    <property type="term" value="C:cytoplasm"/>
    <property type="evidence" value="ECO:0007669"/>
    <property type="project" value="UniProtKB-SubCell"/>
</dbReference>
<dbReference type="NCBIfam" id="NF009489">
    <property type="entry name" value="PRK12851.1"/>
    <property type="match status" value="1"/>
</dbReference>
<feature type="binding site" evidence="6">
    <location>
        <begin position="87"/>
        <end position="91"/>
    </location>
    <ligand>
        <name>ATP</name>
        <dbReference type="ChEBI" id="CHEBI:30616"/>
    </ligand>
</feature>
<dbReference type="GO" id="GO:0051082">
    <property type="term" value="F:unfolded protein binding"/>
    <property type="evidence" value="ECO:0007669"/>
    <property type="project" value="UniProtKB-UniRule"/>
</dbReference>
<dbReference type="CDD" id="cd03344">
    <property type="entry name" value="GroEL"/>
    <property type="match status" value="1"/>
</dbReference>
<name>T1XKS6_VARPD</name>
<reference evidence="9 10" key="1">
    <citation type="submission" date="2012-10" db="EMBL/GenBank/DDBJ databases">
        <title>Genome sequence of Variovorax paradoxus B4.</title>
        <authorList>
            <person name="Schuldes J."/>
            <person name="Brandt U."/>
            <person name="Hiessl S."/>
            <person name="Wuebbeler J.H."/>
            <person name="Thuermer A."/>
            <person name="Steinbuechel A."/>
            <person name="Daniel R."/>
        </authorList>
    </citation>
    <scope>NUCLEOTIDE SEQUENCE [LARGE SCALE GENOMIC DNA]</scope>
    <source>
        <strain evidence="9 10">B4</strain>
    </source>
</reference>
<dbReference type="GO" id="GO:0140662">
    <property type="term" value="F:ATP-dependent protein folding chaperone"/>
    <property type="evidence" value="ECO:0007669"/>
    <property type="project" value="InterPro"/>
</dbReference>
<evidence type="ECO:0000256" key="6">
    <source>
        <dbReference type="HAMAP-Rule" id="MF_00600"/>
    </source>
</evidence>
<dbReference type="InterPro" id="IPR002423">
    <property type="entry name" value="Cpn60/GroEL/TCP-1"/>
</dbReference>
<evidence type="ECO:0000313" key="9">
    <source>
        <dbReference type="EMBL" id="AGU52914.1"/>
    </source>
</evidence>
<dbReference type="EC" id="5.6.1.7" evidence="6"/>
<dbReference type="RefSeq" id="WP_021003743.1">
    <property type="nucleotide sequence ID" value="NC_022234.1"/>
</dbReference>
<dbReference type="InterPro" id="IPR018370">
    <property type="entry name" value="Chaperonin_Cpn60_CS"/>
</dbReference>
<keyword evidence="6" id="KW-0963">Cytoplasm</keyword>
<feature type="binding site" evidence="6">
    <location>
        <begin position="480"/>
        <end position="482"/>
    </location>
    <ligand>
        <name>ATP</name>
        <dbReference type="ChEBI" id="CHEBI:30616"/>
    </ligand>
</feature>
<dbReference type="SUPFAM" id="SSF54849">
    <property type="entry name" value="GroEL-intermediate domain like"/>
    <property type="match status" value="1"/>
</dbReference>
<evidence type="ECO:0000256" key="5">
    <source>
        <dbReference type="ARBA" id="ARBA00023235"/>
    </source>
</evidence>
<dbReference type="InterPro" id="IPR027413">
    <property type="entry name" value="GROEL-like_equatorial_sf"/>
</dbReference>
<dbReference type="Gene3D" id="1.10.560.10">
    <property type="entry name" value="GroEL-like equatorial domain"/>
    <property type="match status" value="1"/>
</dbReference>
<dbReference type="GO" id="GO:0016853">
    <property type="term" value="F:isomerase activity"/>
    <property type="evidence" value="ECO:0007669"/>
    <property type="project" value="UniProtKB-KW"/>
</dbReference>
<dbReference type="SUPFAM" id="SSF52029">
    <property type="entry name" value="GroEL apical domain-like"/>
    <property type="match status" value="1"/>
</dbReference>
<accession>T1XKS6</accession>
<dbReference type="AlphaFoldDB" id="T1XKS6"/>
<evidence type="ECO:0000256" key="3">
    <source>
        <dbReference type="ARBA" id="ARBA00022840"/>
    </source>
</evidence>
<protein>
    <recommendedName>
        <fullName evidence="6">Chaperonin GroEL</fullName>
        <ecNumber evidence="6">5.6.1.7</ecNumber>
    </recommendedName>
    <alternativeName>
        <fullName evidence="6">60 kDa chaperonin</fullName>
    </alternativeName>
    <alternativeName>
        <fullName evidence="6">Chaperonin-60</fullName>
        <shortName evidence="6">Cpn60</shortName>
    </alternativeName>
</protein>
<gene>
    <name evidence="6 9" type="primary">groL</name>
    <name evidence="6" type="synonym">groEL</name>
    <name evidence="9" type="ORF">VAPA_2c03530</name>
</gene>
<comment type="function">
    <text evidence="6 8">Together with its co-chaperonin GroES, plays an essential role in assisting protein folding. The GroEL-GroES system forms a nano-cage that allows encapsulation of the non-native substrate proteins and provides a physical environment optimized to promote and accelerate protein folding.</text>
</comment>
<dbReference type="PRINTS" id="PR00298">
    <property type="entry name" value="CHAPERONIN60"/>
</dbReference>
<dbReference type="NCBIfam" id="NF000592">
    <property type="entry name" value="PRK00013.1"/>
    <property type="match status" value="1"/>
</dbReference>
<dbReference type="PANTHER" id="PTHR45633">
    <property type="entry name" value="60 KDA HEAT SHOCK PROTEIN, MITOCHONDRIAL"/>
    <property type="match status" value="1"/>
</dbReference>
<dbReference type="OrthoDB" id="9766614at2"/>
<proteinExistence type="inferred from homology"/>
<dbReference type="EMBL" id="CP003912">
    <property type="protein sequence ID" value="AGU52914.1"/>
    <property type="molecule type" value="Genomic_DNA"/>
</dbReference>
<dbReference type="FunFam" id="3.50.7.10:FF:000001">
    <property type="entry name" value="60 kDa chaperonin"/>
    <property type="match status" value="1"/>
</dbReference>
<organism evidence="9 10">
    <name type="scientific">Variovorax paradoxus B4</name>
    <dbReference type="NCBI Taxonomy" id="1246301"/>
    <lineage>
        <taxon>Bacteria</taxon>
        <taxon>Pseudomonadati</taxon>
        <taxon>Pseudomonadota</taxon>
        <taxon>Betaproteobacteria</taxon>
        <taxon>Burkholderiales</taxon>
        <taxon>Comamonadaceae</taxon>
        <taxon>Variovorax</taxon>
    </lineage>
</organism>
<dbReference type="HOGENOM" id="CLU_016503_3_0_4"/>
<dbReference type="GO" id="GO:0005524">
    <property type="term" value="F:ATP binding"/>
    <property type="evidence" value="ECO:0007669"/>
    <property type="project" value="UniProtKB-UniRule"/>
</dbReference>
<keyword evidence="5 6" id="KW-0413">Isomerase</keyword>
<dbReference type="KEGG" id="vpd:VAPA_2c03530"/>